<keyword evidence="1" id="KW-1133">Transmembrane helix</keyword>
<dbReference type="EMBL" id="QOIN01000026">
    <property type="protein sequence ID" value="RCG28025.1"/>
    <property type="molecule type" value="Genomic_DNA"/>
</dbReference>
<organism evidence="2 3">
    <name type="scientific">Streptomyces diacarni</name>
    <dbReference type="NCBI Taxonomy" id="2800381"/>
    <lineage>
        <taxon>Bacteria</taxon>
        <taxon>Bacillati</taxon>
        <taxon>Actinomycetota</taxon>
        <taxon>Actinomycetes</taxon>
        <taxon>Kitasatosporales</taxon>
        <taxon>Streptomycetaceae</taxon>
        <taxon>Streptomyces</taxon>
    </lineage>
</organism>
<evidence type="ECO:0000256" key="1">
    <source>
        <dbReference type="SAM" id="Phobius"/>
    </source>
</evidence>
<dbReference type="AlphaFoldDB" id="A0A367FEA5"/>
<name>A0A367FEA5_9ACTN</name>
<feature type="transmembrane region" description="Helical" evidence="1">
    <location>
        <begin position="90"/>
        <end position="109"/>
    </location>
</feature>
<keyword evidence="1" id="KW-0812">Transmembrane</keyword>
<feature type="transmembrane region" description="Helical" evidence="1">
    <location>
        <begin position="62"/>
        <end position="84"/>
    </location>
</feature>
<protein>
    <submittedName>
        <fullName evidence="2">Uncharacterized protein</fullName>
    </submittedName>
</protein>
<evidence type="ECO:0000313" key="2">
    <source>
        <dbReference type="EMBL" id="RCG28025.1"/>
    </source>
</evidence>
<sequence length="113" mass="10971">MDRSRWVLGVMCAGMSLAWLDVAVVDAAGLFTGAVVAVAVGAVSACRSGLVSGAGNAARQTGTALGVAAFGTAAGSPCAAEAFTAGMLRLGLRGAAWGCVVLAVTTVAVSRRG</sequence>
<dbReference type="Proteomes" id="UP000252914">
    <property type="component" value="Unassembled WGS sequence"/>
</dbReference>
<reference evidence="2 3" key="1">
    <citation type="submission" date="2018-06" db="EMBL/GenBank/DDBJ databases">
        <title>Streptomyces reniochalinae sp. nov. and Streptomyces diacarnus sp. nov. from marine sponges.</title>
        <authorList>
            <person name="Li L."/>
        </authorList>
    </citation>
    <scope>NUCLEOTIDE SEQUENCE [LARGE SCALE GENOMIC DNA]</scope>
    <source>
        <strain evidence="2 3">LHW51701</strain>
    </source>
</reference>
<keyword evidence="1" id="KW-0472">Membrane</keyword>
<comment type="caution">
    <text evidence="2">The sequence shown here is derived from an EMBL/GenBank/DDBJ whole genome shotgun (WGS) entry which is preliminary data.</text>
</comment>
<feature type="transmembrane region" description="Helical" evidence="1">
    <location>
        <begin position="28"/>
        <end position="50"/>
    </location>
</feature>
<accession>A0A367FEA5</accession>
<keyword evidence="3" id="KW-1185">Reference proteome</keyword>
<proteinExistence type="predicted"/>
<gene>
    <name evidence="2" type="ORF">DTL70_02625</name>
</gene>
<evidence type="ECO:0000313" key="3">
    <source>
        <dbReference type="Proteomes" id="UP000252914"/>
    </source>
</evidence>